<evidence type="ECO:0000313" key="1">
    <source>
        <dbReference type="EMBL" id="KAF2273708.1"/>
    </source>
</evidence>
<dbReference type="Proteomes" id="UP000800097">
    <property type="component" value="Unassembled WGS sequence"/>
</dbReference>
<sequence>MHFNDLNNDVLQMVFDLLPQRDIKTLRLVNKALKLKLNLSIKRLFLSPNRANIDVFKAVLGHTNFREQVQEIVWDDARLEKYDDRLRKEIEEQESFVHSVLELRRKELWGDAGWLSIEESLRLYRALYDEQEAIINLQEDVATLRRGLLELPNLE</sequence>
<gene>
    <name evidence="1" type="ORF">EI97DRAFT_460896</name>
</gene>
<dbReference type="AlphaFoldDB" id="A0A6A6JCH9"/>
<dbReference type="GeneID" id="54554323"/>
<dbReference type="OrthoDB" id="5422579at2759"/>
<accession>A0A6A6JCH9</accession>
<keyword evidence="2" id="KW-1185">Reference proteome</keyword>
<evidence type="ECO:0008006" key="3">
    <source>
        <dbReference type="Google" id="ProtNLM"/>
    </source>
</evidence>
<evidence type="ECO:0000313" key="2">
    <source>
        <dbReference type="Proteomes" id="UP000800097"/>
    </source>
</evidence>
<name>A0A6A6JCH9_WESOR</name>
<protein>
    <recommendedName>
        <fullName evidence="3">F-box domain-containing protein</fullName>
    </recommendedName>
</protein>
<dbReference type="RefSeq" id="XP_033651247.1">
    <property type="nucleotide sequence ID" value="XM_033801148.1"/>
</dbReference>
<reference evidence="1" key="1">
    <citation type="journal article" date="2020" name="Stud. Mycol.">
        <title>101 Dothideomycetes genomes: a test case for predicting lifestyles and emergence of pathogens.</title>
        <authorList>
            <person name="Haridas S."/>
            <person name="Albert R."/>
            <person name="Binder M."/>
            <person name="Bloem J."/>
            <person name="Labutti K."/>
            <person name="Salamov A."/>
            <person name="Andreopoulos B."/>
            <person name="Baker S."/>
            <person name="Barry K."/>
            <person name="Bills G."/>
            <person name="Bluhm B."/>
            <person name="Cannon C."/>
            <person name="Castanera R."/>
            <person name="Culley D."/>
            <person name="Daum C."/>
            <person name="Ezra D."/>
            <person name="Gonzalez J."/>
            <person name="Henrissat B."/>
            <person name="Kuo A."/>
            <person name="Liang C."/>
            <person name="Lipzen A."/>
            <person name="Lutzoni F."/>
            <person name="Magnuson J."/>
            <person name="Mondo S."/>
            <person name="Nolan M."/>
            <person name="Ohm R."/>
            <person name="Pangilinan J."/>
            <person name="Park H.-J."/>
            <person name="Ramirez L."/>
            <person name="Alfaro M."/>
            <person name="Sun H."/>
            <person name="Tritt A."/>
            <person name="Yoshinaga Y."/>
            <person name="Zwiers L.-H."/>
            <person name="Turgeon B."/>
            <person name="Goodwin S."/>
            <person name="Spatafora J."/>
            <person name="Crous P."/>
            <person name="Grigoriev I."/>
        </authorList>
    </citation>
    <scope>NUCLEOTIDE SEQUENCE</scope>
    <source>
        <strain evidence="1">CBS 379.55</strain>
    </source>
</reference>
<organism evidence="1 2">
    <name type="scientific">Westerdykella ornata</name>
    <dbReference type="NCBI Taxonomy" id="318751"/>
    <lineage>
        <taxon>Eukaryota</taxon>
        <taxon>Fungi</taxon>
        <taxon>Dikarya</taxon>
        <taxon>Ascomycota</taxon>
        <taxon>Pezizomycotina</taxon>
        <taxon>Dothideomycetes</taxon>
        <taxon>Pleosporomycetidae</taxon>
        <taxon>Pleosporales</taxon>
        <taxon>Sporormiaceae</taxon>
        <taxon>Westerdykella</taxon>
    </lineage>
</organism>
<dbReference type="EMBL" id="ML986508">
    <property type="protein sequence ID" value="KAF2273708.1"/>
    <property type="molecule type" value="Genomic_DNA"/>
</dbReference>
<proteinExistence type="predicted"/>